<evidence type="ECO:0000313" key="8">
    <source>
        <dbReference type="EMBL" id="BBD91174.1"/>
    </source>
</evidence>
<evidence type="ECO:0000256" key="1">
    <source>
        <dbReference type="ARBA" id="ARBA00007870"/>
    </source>
</evidence>
<evidence type="ECO:0000256" key="4">
    <source>
        <dbReference type="ARBA" id="ARBA00048640"/>
    </source>
</evidence>
<dbReference type="SUPFAM" id="SSF51735">
    <property type="entry name" value="NAD(P)-binding Rossmann-fold domains"/>
    <property type="match status" value="1"/>
</dbReference>
<comment type="pathway">
    <text evidence="5">Cofactor biosynthesis; (R)-pantothenate biosynthesis; (R)-pantoate from 3-methyl-2-oxobutanoate: step 2/2.</text>
</comment>
<dbReference type="NCBIfam" id="TIGR00745">
    <property type="entry name" value="apbA_panE"/>
    <property type="match status" value="1"/>
</dbReference>
<dbReference type="PANTHER" id="PTHR21708">
    <property type="entry name" value="PROBABLE 2-DEHYDROPANTOATE 2-REDUCTASE"/>
    <property type="match status" value="1"/>
</dbReference>
<evidence type="ECO:0000313" key="9">
    <source>
        <dbReference type="Proteomes" id="UP000274772"/>
    </source>
</evidence>
<keyword evidence="2 5" id="KW-0521">NADP</keyword>
<sequence>MKIAIYGAGSLGTIMGAFLSESNPDVDLIDVNEAHVNELNNNGAHIVGKVDYSQNVKALTPSQINDKYDIVLLLTKQVFNKDVLPTVKEILKDDGVLVSLQNGVPEEFIQQTIPKEQIVAGSVEFGATFEGPGKSKLTTEFESFKENAIQIGELNGEITERIQNIQKALSPIGGISISENLPGTKWAKLIINSAFSGMSAATGGTYGDVVDSDTGAKAALYAINEVINVGKSAGIEFVSLSVLDYKYFEEITNVEKQIDEMREMIKHSRLLEASMLQDLQKQRPTEIDYINGIVTKLGKENNVNTPVNDLIVEIVSDAQNQKTVPDFNESIEKFKSVVE</sequence>
<dbReference type="InterPro" id="IPR013332">
    <property type="entry name" value="KPR_N"/>
</dbReference>
<evidence type="ECO:0000256" key="5">
    <source>
        <dbReference type="RuleBase" id="RU362068"/>
    </source>
</evidence>
<evidence type="ECO:0000259" key="6">
    <source>
        <dbReference type="Pfam" id="PF02558"/>
    </source>
</evidence>
<keyword evidence="9" id="KW-1185">Reference proteome</keyword>
<protein>
    <recommendedName>
        <fullName evidence="5">2-dehydropantoate 2-reductase</fullName>
        <ecNumber evidence="5">1.1.1.169</ecNumber>
    </recommendedName>
    <alternativeName>
        <fullName evidence="5">Ketopantoate reductase</fullName>
    </alternativeName>
</protein>
<comment type="catalytic activity">
    <reaction evidence="5">
        <text>(R)-pantoate + NADP(+) = 2-dehydropantoate + NADPH + H(+)</text>
        <dbReference type="Rhea" id="RHEA:16233"/>
        <dbReference type="ChEBI" id="CHEBI:11561"/>
        <dbReference type="ChEBI" id="CHEBI:15378"/>
        <dbReference type="ChEBI" id="CHEBI:15980"/>
        <dbReference type="ChEBI" id="CHEBI:57783"/>
        <dbReference type="ChEBI" id="CHEBI:58349"/>
        <dbReference type="EC" id="1.1.1.169"/>
    </reaction>
</comment>
<dbReference type="RefSeq" id="WP_002444986.1">
    <property type="nucleotide sequence ID" value="NZ_AP018585.1"/>
</dbReference>
<proteinExistence type="inferred from homology"/>
<comment type="function">
    <text evidence="5">Catalyzes the NADPH-dependent reduction of ketopantoate into pantoic acid.</text>
</comment>
<comment type="similarity">
    <text evidence="1 5">Belongs to the ketopantoate reductase family.</text>
</comment>
<comment type="catalytic activity">
    <reaction evidence="4">
        <text>6-phospho-D-gluconate + NADP(+) = D-ribulose 5-phosphate + CO2 + NADPH</text>
        <dbReference type="Rhea" id="RHEA:10116"/>
        <dbReference type="ChEBI" id="CHEBI:16526"/>
        <dbReference type="ChEBI" id="CHEBI:57783"/>
        <dbReference type="ChEBI" id="CHEBI:58121"/>
        <dbReference type="ChEBI" id="CHEBI:58349"/>
        <dbReference type="ChEBI" id="CHEBI:58759"/>
        <dbReference type="EC" id="1.1.1.44"/>
    </reaction>
</comment>
<dbReference type="EC" id="1.1.1.169" evidence="5"/>
<dbReference type="PANTHER" id="PTHR21708:SF26">
    <property type="entry name" value="2-DEHYDROPANTOATE 2-REDUCTASE"/>
    <property type="match status" value="1"/>
</dbReference>
<accession>A0ABM7FPZ4</accession>
<organism evidence="8 9">
    <name type="scientific">Staphylococcus caprae</name>
    <dbReference type="NCBI Taxonomy" id="29380"/>
    <lineage>
        <taxon>Bacteria</taxon>
        <taxon>Bacillati</taxon>
        <taxon>Bacillota</taxon>
        <taxon>Bacilli</taxon>
        <taxon>Bacillales</taxon>
        <taxon>Staphylococcaceae</taxon>
        <taxon>Staphylococcus</taxon>
    </lineage>
</organism>
<dbReference type="InterPro" id="IPR008927">
    <property type="entry name" value="6-PGluconate_DH-like_C_sf"/>
</dbReference>
<dbReference type="Pfam" id="PF08546">
    <property type="entry name" value="ApbA_C"/>
    <property type="match status" value="1"/>
</dbReference>
<keyword evidence="3 5" id="KW-0560">Oxidoreductase</keyword>
<dbReference type="InterPro" id="IPR051402">
    <property type="entry name" value="KPR-Related"/>
</dbReference>
<dbReference type="InterPro" id="IPR013328">
    <property type="entry name" value="6PGD_dom2"/>
</dbReference>
<dbReference type="Gene3D" id="1.10.1040.10">
    <property type="entry name" value="N-(1-d-carboxylethyl)-l-norvaline Dehydrogenase, domain 2"/>
    <property type="match status" value="1"/>
</dbReference>
<dbReference type="GeneID" id="58049852"/>
<feature type="domain" description="Ketopantoate reductase N-terminal" evidence="6">
    <location>
        <begin position="3"/>
        <end position="140"/>
    </location>
</feature>
<feature type="domain" description="Ketopantoate reductase C-terminal" evidence="7">
    <location>
        <begin position="183"/>
        <end position="317"/>
    </location>
</feature>
<dbReference type="InterPro" id="IPR036291">
    <property type="entry name" value="NAD(P)-bd_dom_sf"/>
</dbReference>
<evidence type="ECO:0000259" key="7">
    <source>
        <dbReference type="Pfam" id="PF08546"/>
    </source>
</evidence>
<name>A0ABM7FPZ4_9STAP</name>
<dbReference type="InterPro" id="IPR013752">
    <property type="entry name" value="KPA_reductase"/>
</dbReference>
<keyword evidence="5" id="KW-0566">Pantothenate biosynthesis</keyword>
<dbReference type="SUPFAM" id="SSF48179">
    <property type="entry name" value="6-phosphogluconate dehydrogenase C-terminal domain-like"/>
    <property type="match status" value="1"/>
</dbReference>
<dbReference type="Pfam" id="PF02558">
    <property type="entry name" value="ApbA"/>
    <property type="match status" value="1"/>
</dbReference>
<gene>
    <name evidence="8" type="primary">panE</name>
    <name evidence="8" type="ORF">JMUB590_0064</name>
</gene>
<dbReference type="EMBL" id="AP018586">
    <property type="protein sequence ID" value="BBD91174.1"/>
    <property type="molecule type" value="Genomic_DNA"/>
</dbReference>
<dbReference type="Proteomes" id="UP000274772">
    <property type="component" value="Chromosome"/>
</dbReference>
<evidence type="ECO:0000256" key="3">
    <source>
        <dbReference type="ARBA" id="ARBA00023002"/>
    </source>
</evidence>
<dbReference type="Gene3D" id="3.40.50.720">
    <property type="entry name" value="NAD(P)-binding Rossmann-like Domain"/>
    <property type="match status" value="1"/>
</dbReference>
<evidence type="ECO:0000256" key="2">
    <source>
        <dbReference type="ARBA" id="ARBA00022857"/>
    </source>
</evidence>
<dbReference type="InterPro" id="IPR003710">
    <property type="entry name" value="ApbA"/>
</dbReference>
<reference evidence="8 9" key="1">
    <citation type="submission" date="2018-05" db="EMBL/GenBank/DDBJ databases">
        <title>Complete genome sequencing of three human clinical isolates of Staphylococcus caprae reveals virulence factors similar to those of S. epidermidis and S. capitis.</title>
        <authorList>
            <person name="Watanabe S."/>
            <person name="Cui L."/>
        </authorList>
    </citation>
    <scope>NUCLEOTIDE SEQUENCE [LARGE SCALE GENOMIC DNA]</scope>
    <source>
        <strain evidence="8 9">JMUB590</strain>
    </source>
</reference>